<reference evidence="2 3" key="1">
    <citation type="submission" date="2014-04" db="EMBL/GenBank/DDBJ databases">
        <authorList>
            <consortium name="DOE Joint Genome Institute"/>
            <person name="Kuo A."/>
            <person name="Tarkka M."/>
            <person name="Buscot F."/>
            <person name="Kohler A."/>
            <person name="Nagy L.G."/>
            <person name="Floudas D."/>
            <person name="Copeland A."/>
            <person name="Barry K.W."/>
            <person name="Cichocki N."/>
            <person name="Veneault-Fourrey C."/>
            <person name="LaButti K."/>
            <person name="Lindquist E.A."/>
            <person name="Lipzen A."/>
            <person name="Lundell T."/>
            <person name="Morin E."/>
            <person name="Murat C."/>
            <person name="Sun H."/>
            <person name="Tunlid A."/>
            <person name="Henrissat B."/>
            <person name="Grigoriev I.V."/>
            <person name="Hibbett D.S."/>
            <person name="Martin F."/>
            <person name="Nordberg H.P."/>
            <person name="Cantor M.N."/>
            <person name="Hua S.X."/>
        </authorList>
    </citation>
    <scope>NUCLEOTIDE SEQUENCE [LARGE SCALE GENOMIC DNA]</scope>
    <source>
        <strain evidence="2 3">F 1598</strain>
    </source>
</reference>
<evidence type="ECO:0000313" key="3">
    <source>
        <dbReference type="Proteomes" id="UP000054166"/>
    </source>
</evidence>
<feature type="transmembrane region" description="Helical" evidence="1">
    <location>
        <begin position="135"/>
        <end position="159"/>
    </location>
</feature>
<dbReference type="PANTHER" id="PTHR35041">
    <property type="entry name" value="MEDIATOR OF RNA POLYMERASE II TRANSCRIPTION SUBUNIT 1"/>
    <property type="match status" value="1"/>
</dbReference>
<feature type="transmembrane region" description="Helical" evidence="1">
    <location>
        <begin position="86"/>
        <end position="114"/>
    </location>
</feature>
<dbReference type="OrthoDB" id="3198553at2759"/>
<evidence type="ECO:0000313" key="2">
    <source>
        <dbReference type="EMBL" id="KIM91409.1"/>
    </source>
</evidence>
<dbReference type="HOGENOM" id="CLU_008809_1_3_1"/>
<sequence>MSTSDSSRSYITYDHLAISQSTVKQNEVVPQRRPLWHVVWVTGRKAIFMIIFTLLAIGLAVTHHLVYQYLEGKPPVKFSQRWTSRFATAIAFAFKSCLTVSVGLAFQEALWAAVRQRFFKIGSLDKLFTVQSNPLSFFCWDAITHGFLPMALAGIAWILPIAVIFTPGTLTVISSITQSFQPCFPPTSISESINTITSSAGPMSTVGSITPLLRNLAAQVVSGGSVVNIMTMPPLPDASNYSYTISFLGPALRCIEQPLPPLNDMNISLLYSGHQVDLGVTVINHVPSLNPSVISYHDQVPSPATERISGLNMAFLGIQESLYAYLTGNVTIAFPPFSTYPFTLNDTTLISTTSLLTSSTTISTSNNTAAYYLPTDLSTKLSELMANLAVSALVRSNITREVTCTITVLENVYGYNQFVLILAYGSAVVLSLVGLFVGIRATYVNGGPTGSTFSQLLVTTRNSTLDKLCKGHSLSSYNADELKKHRLKLGILNDLESGSVLDDSKHRFRQTAFGVQCEVSPITN</sequence>
<organism evidence="2 3">
    <name type="scientific">Piloderma croceum (strain F 1598)</name>
    <dbReference type="NCBI Taxonomy" id="765440"/>
    <lineage>
        <taxon>Eukaryota</taxon>
        <taxon>Fungi</taxon>
        <taxon>Dikarya</taxon>
        <taxon>Basidiomycota</taxon>
        <taxon>Agaricomycotina</taxon>
        <taxon>Agaricomycetes</taxon>
        <taxon>Agaricomycetidae</taxon>
        <taxon>Atheliales</taxon>
        <taxon>Atheliaceae</taxon>
        <taxon>Piloderma</taxon>
    </lineage>
</organism>
<dbReference type="Proteomes" id="UP000054166">
    <property type="component" value="Unassembled WGS sequence"/>
</dbReference>
<protein>
    <submittedName>
        <fullName evidence="2">Uncharacterized protein</fullName>
    </submittedName>
</protein>
<evidence type="ECO:0000256" key="1">
    <source>
        <dbReference type="SAM" id="Phobius"/>
    </source>
</evidence>
<keyword evidence="1" id="KW-0812">Transmembrane</keyword>
<name>A0A0C3GIE9_PILCF</name>
<keyword evidence="1" id="KW-0472">Membrane</keyword>
<reference evidence="3" key="2">
    <citation type="submission" date="2015-01" db="EMBL/GenBank/DDBJ databases">
        <title>Evolutionary Origins and Diversification of the Mycorrhizal Mutualists.</title>
        <authorList>
            <consortium name="DOE Joint Genome Institute"/>
            <consortium name="Mycorrhizal Genomics Consortium"/>
            <person name="Kohler A."/>
            <person name="Kuo A."/>
            <person name="Nagy L.G."/>
            <person name="Floudas D."/>
            <person name="Copeland A."/>
            <person name="Barry K.W."/>
            <person name="Cichocki N."/>
            <person name="Veneault-Fourrey C."/>
            <person name="LaButti K."/>
            <person name="Lindquist E.A."/>
            <person name="Lipzen A."/>
            <person name="Lundell T."/>
            <person name="Morin E."/>
            <person name="Murat C."/>
            <person name="Riley R."/>
            <person name="Ohm R."/>
            <person name="Sun H."/>
            <person name="Tunlid A."/>
            <person name="Henrissat B."/>
            <person name="Grigoriev I.V."/>
            <person name="Hibbett D.S."/>
            <person name="Martin F."/>
        </authorList>
    </citation>
    <scope>NUCLEOTIDE SEQUENCE [LARGE SCALE GENOMIC DNA]</scope>
    <source>
        <strain evidence="3">F 1598</strain>
    </source>
</reference>
<dbReference type="InParanoid" id="A0A0C3GIE9"/>
<accession>A0A0C3GIE9</accession>
<keyword evidence="1" id="KW-1133">Transmembrane helix</keyword>
<gene>
    <name evidence="2" type="ORF">PILCRDRAFT_762890</name>
</gene>
<feature type="transmembrane region" description="Helical" evidence="1">
    <location>
        <begin position="418"/>
        <end position="439"/>
    </location>
</feature>
<proteinExistence type="predicted"/>
<dbReference type="EMBL" id="KN832971">
    <property type="protein sequence ID" value="KIM91409.1"/>
    <property type="molecule type" value="Genomic_DNA"/>
</dbReference>
<feature type="transmembrane region" description="Helical" evidence="1">
    <location>
        <begin position="46"/>
        <end position="66"/>
    </location>
</feature>
<keyword evidence="3" id="KW-1185">Reference proteome</keyword>
<dbReference type="PANTHER" id="PTHR35041:SF3">
    <property type="entry name" value="FORMYLMETHIONINE DEFORMYLASE-LIKE PROTEIN"/>
    <property type="match status" value="1"/>
</dbReference>
<dbReference type="AlphaFoldDB" id="A0A0C3GIE9"/>
<dbReference type="STRING" id="765440.A0A0C3GIE9"/>